<dbReference type="OrthoDB" id="10586019at2759"/>
<gene>
    <name evidence="3" type="ORF">HERILL_LOCUS10106</name>
</gene>
<proteinExistence type="predicted"/>
<accession>A0A7R8YWI8</accession>
<evidence type="ECO:0000313" key="3">
    <source>
        <dbReference type="EMBL" id="CAD7087395.1"/>
    </source>
</evidence>
<keyword evidence="4" id="KW-1185">Reference proteome</keyword>
<feature type="compositionally biased region" description="Polar residues" evidence="1">
    <location>
        <begin position="245"/>
        <end position="258"/>
    </location>
</feature>
<dbReference type="Proteomes" id="UP000594454">
    <property type="component" value="Chromosome 4"/>
</dbReference>
<reference evidence="3 4" key="1">
    <citation type="submission" date="2020-11" db="EMBL/GenBank/DDBJ databases">
        <authorList>
            <person name="Wallbank WR R."/>
            <person name="Pardo Diaz C."/>
            <person name="Kozak K."/>
            <person name="Martin S."/>
            <person name="Jiggins C."/>
            <person name="Moest M."/>
            <person name="Warren A I."/>
            <person name="Generalovic N T."/>
            <person name="Byers J.R.P. K."/>
            <person name="Montejo-Kovacevich G."/>
            <person name="Yen C E."/>
        </authorList>
    </citation>
    <scope>NUCLEOTIDE SEQUENCE [LARGE SCALE GENOMIC DNA]</scope>
</reference>
<keyword evidence="2" id="KW-0732">Signal</keyword>
<evidence type="ECO:0000256" key="1">
    <source>
        <dbReference type="SAM" id="MobiDB-lite"/>
    </source>
</evidence>
<sequence>MKIMIALLFGFVMVGRVLSDSPHNKDVYGGKRDDDHGGKGVQYVNNVGPASHYVLAPAGPSPSPKYELSLAYAPNNYRNPHVEAVPYPGVYHYPSKMGPIQYAVAQHQQHASYQQPIHMIVTTYHSNPPAHYKGVNVPVHHGQPNVPRAPVHQSAPVHKYSPAQYNTVVPVHIPPQHHAHRHQPQSSALVPIAVPLQHIHHQQPVSHALAVLPSAPQQNYYTTSAAAQHQQHEEQHAALPPPQPVTTAAASQPTQQYISSQSNQNQGHQQQHYTYSIQPSVQISASKQIVAPAPPTPQYKQENYPTTQYSNDAAIPVQQVYYPTPSTPVYSTAKPYVMVPVQPTGPGGNLDYTSAGAATLQYGTQLYHQPGGKTSAVSAAKYA</sequence>
<feature type="compositionally biased region" description="Low complexity" evidence="1">
    <location>
        <begin position="259"/>
        <end position="272"/>
    </location>
</feature>
<dbReference type="AlphaFoldDB" id="A0A7R8YWI8"/>
<evidence type="ECO:0000256" key="2">
    <source>
        <dbReference type="SAM" id="SignalP"/>
    </source>
</evidence>
<name>A0A7R8YWI8_HERIL</name>
<feature type="region of interest" description="Disordered" evidence="1">
    <location>
        <begin position="222"/>
        <end position="272"/>
    </location>
</feature>
<feature type="signal peptide" evidence="2">
    <location>
        <begin position="1"/>
        <end position="19"/>
    </location>
</feature>
<organism evidence="3 4">
    <name type="scientific">Hermetia illucens</name>
    <name type="common">Black soldier fly</name>
    <dbReference type="NCBI Taxonomy" id="343691"/>
    <lineage>
        <taxon>Eukaryota</taxon>
        <taxon>Metazoa</taxon>
        <taxon>Ecdysozoa</taxon>
        <taxon>Arthropoda</taxon>
        <taxon>Hexapoda</taxon>
        <taxon>Insecta</taxon>
        <taxon>Pterygota</taxon>
        <taxon>Neoptera</taxon>
        <taxon>Endopterygota</taxon>
        <taxon>Diptera</taxon>
        <taxon>Brachycera</taxon>
        <taxon>Stratiomyomorpha</taxon>
        <taxon>Stratiomyidae</taxon>
        <taxon>Hermetiinae</taxon>
        <taxon>Hermetia</taxon>
    </lineage>
</organism>
<protein>
    <submittedName>
        <fullName evidence="3">Uncharacterized protein</fullName>
    </submittedName>
</protein>
<dbReference type="EMBL" id="LR899012">
    <property type="protein sequence ID" value="CAD7087395.1"/>
    <property type="molecule type" value="Genomic_DNA"/>
</dbReference>
<feature type="chain" id="PRO_5031000320" evidence="2">
    <location>
        <begin position="20"/>
        <end position="383"/>
    </location>
</feature>
<evidence type="ECO:0000313" key="4">
    <source>
        <dbReference type="Proteomes" id="UP000594454"/>
    </source>
</evidence>